<organism evidence="1 2">
    <name type="scientific">Nibea albiflora</name>
    <name type="common">Yellow drum</name>
    <name type="synonym">Corvina albiflora</name>
    <dbReference type="NCBI Taxonomy" id="240163"/>
    <lineage>
        <taxon>Eukaryota</taxon>
        <taxon>Metazoa</taxon>
        <taxon>Chordata</taxon>
        <taxon>Craniata</taxon>
        <taxon>Vertebrata</taxon>
        <taxon>Euteleostomi</taxon>
        <taxon>Actinopterygii</taxon>
        <taxon>Neopterygii</taxon>
        <taxon>Teleostei</taxon>
        <taxon>Neoteleostei</taxon>
        <taxon>Acanthomorphata</taxon>
        <taxon>Eupercaria</taxon>
        <taxon>Sciaenidae</taxon>
        <taxon>Nibea</taxon>
    </lineage>
</organism>
<evidence type="ECO:0000313" key="1">
    <source>
        <dbReference type="EMBL" id="KAG8002504.1"/>
    </source>
</evidence>
<name>A0ACB7EJV9_NIBAL</name>
<accession>A0ACB7EJV9</accession>
<reference evidence="1" key="1">
    <citation type="submission" date="2020-04" db="EMBL/GenBank/DDBJ databases">
        <title>A chromosome-scale assembly and high-density genetic map of the yellow drum (Nibea albiflora) genome.</title>
        <authorList>
            <person name="Xu D."/>
            <person name="Zhang W."/>
            <person name="Chen R."/>
            <person name="Tan P."/>
            <person name="Wang L."/>
            <person name="Song H."/>
            <person name="Tian L."/>
            <person name="Zhu Q."/>
            <person name="Wang B."/>
        </authorList>
    </citation>
    <scope>NUCLEOTIDE SEQUENCE</scope>
    <source>
        <strain evidence="1">ZJHYS-2018</strain>
    </source>
</reference>
<keyword evidence="2" id="KW-1185">Reference proteome</keyword>
<proteinExistence type="predicted"/>
<gene>
    <name evidence="1" type="primary">DNAJC11.2</name>
    <name evidence="1" type="ORF">GBF38_014944</name>
</gene>
<sequence length="790" mass="90641">MASALDDDEIHNDDYYSLLNVRREATQDELKAAYRRLCMLYHPDKHRDPELKRQAEQLFNFVHEAYEVLSDPQARAIYDIYGKRGLDVEGWEVVERKRTPAEIREEYERLQKEREERRLQQRTNPKGTISVGIDATDLFDRYEEDYEDVGGGVPHVEINKMHISQSIEAPLTTKDTAVLSGSLSTHNGNGGGTINLALRRVTSAKGWGEVELGAGDTHGPLFGMKIFRNLTPRCFITAQCGLQFSSRGVRPGVTTVLARHLDKNTMGYLQWRWGIQSSMNTSIVRDTKSSHFTFAMQLGIPHTFVMMSYQYKFQDDDQTKIKGSVKSGFFGTVVEYGAERKISRHSVLGATVSVGVPQGVSLKIKDLEKQRESSASNIAKKKQEAEAAVLLMQESVRRIIEAEESRMGLIILNAWYGKFVTDNSRKHERAKVIDVTVPLQCLVKDSKLILTEAIKSGLPGFYDPCVGEEKSLKVLYQFRGVMHQVLSGDTEPLRIPKQSALHTHRHWPGFPPPGMKRKAAVMGASQSSESASKRTSFSASDEDCFSVPLEILEEIFLHLPPDEVVHVCRLVCHHWKEEADSESLWRERCRREGYCPRDASKTLKDWRIFYFLCKKRRNLLKNPRAEQNMKNWDILQNGGDKWKVEGLMRPHPNETVQKNFVTSYMMCTKSQLIDLEMEGYNRIFMDKFQPDIKITDWYAPRHDCGCEYEIKVELLNQKKKTITKYAPKTVYFKQWSQQKWEQVTHVFQNYGPGVRYIQFTHGGKDTQFWAGWYGIRVTDSSVEICPAMDT</sequence>
<comment type="caution">
    <text evidence="1">The sequence shown here is derived from an EMBL/GenBank/DDBJ whole genome shotgun (WGS) entry which is preliminary data.</text>
</comment>
<dbReference type="Proteomes" id="UP000805704">
    <property type="component" value="Chromosome 5"/>
</dbReference>
<dbReference type="EMBL" id="CM024793">
    <property type="protein sequence ID" value="KAG8002504.1"/>
    <property type="molecule type" value="Genomic_DNA"/>
</dbReference>
<evidence type="ECO:0000313" key="2">
    <source>
        <dbReference type="Proteomes" id="UP000805704"/>
    </source>
</evidence>
<protein>
    <submittedName>
        <fullName evidence="1">DnaJ-like protein subfamily C member 11</fullName>
    </submittedName>
</protein>